<keyword evidence="3" id="KW-1134">Transmembrane beta strand</keyword>
<feature type="domain" description="TonB-dependent receptor plug" evidence="10">
    <location>
        <begin position="138"/>
        <end position="228"/>
    </location>
</feature>
<dbReference type="InterPro" id="IPR039426">
    <property type="entry name" value="TonB-dep_rcpt-like"/>
</dbReference>
<feature type="chain" id="PRO_5011752578" evidence="9">
    <location>
        <begin position="19"/>
        <end position="997"/>
    </location>
</feature>
<keyword evidence="6" id="KW-0798">TonB box</keyword>
<feature type="signal peptide" evidence="9">
    <location>
        <begin position="1"/>
        <end position="18"/>
    </location>
</feature>
<dbReference type="Gene3D" id="2.60.40.10">
    <property type="entry name" value="Immunoglobulins"/>
    <property type="match status" value="1"/>
</dbReference>
<dbReference type="InterPro" id="IPR010917">
    <property type="entry name" value="TonB_rcpt_CS"/>
</dbReference>
<dbReference type="OrthoDB" id="9768147at2"/>
<dbReference type="InterPro" id="IPR013783">
    <property type="entry name" value="Ig-like_fold"/>
</dbReference>
<keyword evidence="12" id="KW-0675">Receptor</keyword>
<dbReference type="InterPro" id="IPR012910">
    <property type="entry name" value="Plug_dom"/>
</dbReference>
<dbReference type="GO" id="GO:0015344">
    <property type="term" value="F:siderophore uptake transmembrane transporter activity"/>
    <property type="evidence" value="ECO:0007669"/>
    <property type="project" value="TreeGrafter"/>
</dbReference>
<comment type="subcellular location">
    <subcellularLocation>
        <location evidence="1">Cell outer membrane</location>
        <topology evidence="1">Multi-pass membrane protein</topology>
    </subcellularLocation>
</comment>
<dbReference type="Proteomes" id="UP000199321">
    <property type="component" value="Unassembled WGS sequence"/>
</dbReference>
<evidence type="ECO:0000256" key="9">
    <source>
        <dbReference type="SAM" id="SignalP"/>
    </source>
</evidence>
<dbReference type="SUPFAM" id="SSF56935">
    <property type="entry name" value="Porins"/>
    <property type="match status" value="1"/>
</dbReference>
<dbReference type="Pfam" id="PF25183">
    <property type="entry name" value="OMP_b-brl_4"/>
    <property type="match status" value="3"/>
</dbReference>
<dbReference type="AlphaFoldDB" id="A0A1G7CGU3"/>
<evidence type="ECO:0000256" key="6">
    <source>
        <dbReference type="ARBA" id="ARBA00023077"/>
    </source>
</evidence>
<keyword evidence="5 9" id="KW-0732">Signal</keyword>
<dbReference type="GO" id="GO:0009279">
    <property type="term" value="C:cell outer membrane"/>
    <property type="evidence" value="ECO:0007669"/>
    <property type="project" value="UniProtKB-SubCell"/>
</dbReference>
<gene>
    <name evidence="12" type="ORF">SAMN05421855_101370</name>
</gene>
<evidence type="ECO:0000313" key="12">
    <source>
        <dbReference type="EMBL" id="SDE38557.1"/>
    </source>
</evidence>
<name>A0A1G7CGU3_9FLAO</name>
<keyword evidence="7" id="KW-0472">Membrane</keyword>
<keyword evidence="8" id="KW-0998">Cell outer membrane</keyword>
<dbReference type="Gene3D" id="2.40.170.20">
    <property type="entry name" value="TonB-dependent receptor, beta-barrel domain"/>
    <property type="match status" value="1"/>
</dbReference>
<organism evidence="12 13">
    <name type="scientific">Ulvibacter litoralis</name>
    <dbReference type="NCBI Taxonomy" id="227084"/>
    <lineage>
        <taxon>Bacteria</taxon>
        <taxon>Pseudomonadati</taxon>
        <taxon>Bacteroidota</taxon>
        <taxon>Flavobacteriia</taxon>
        <taxon>Flavobacteriales</taxon>
        <taxon>Flavobacteriaceae</taxon>
        <taxon>Ulvibacter</taxon>
    </lineage>
</organism>
<feature type="domain" description="TonB-dependent transporter Oar-like beta-barrel" evidence="11">
    <location>
        <begin position="573"/>
        <end position="990"/>
    </location>
</feature>
<proteinExistence type="predicted"/>
<keyword evidence="13" id="KW-1185">Reference proteome</keyword>
<evidence type="ECO:0000259" key="10">
    <source>
        <dbReference type="Pfam" id="PF07715"/>
    </source>
</evidence>
<dbReference type="InterPro" id="IPR037066">
    <property type="entry name" value="Plug_dom_sf"/>
</dbReference>
<dbReference type="EMBL" id="FNBA01000001">
    <property type="protein sequence ID" value="SDE38557.1"/>
    <property type="molecule type" value="Genomic_DNA"/>
</dbReference>
<feature type="domain" description="TonB-dependent transporter Oar-like beta-barrel" evidence="11">
    <location>
        <begin position="237"/>
        <end position="313"/>
    </location>
</feature>
<accession>A0A1G7CGU3</accession>
<dbReference type="PROSITE" id="PS01156">
    <property type="entry name" value="TONB_DEPENDENT_REC_2"/>
    <property type="match status" value="1"/>
</dbReference>
<evidence type="ECO:0000256" key="8">
    <source>
        <dbReference type="ARBA" id="ARBA00023237"/>
    </source>
</evidence>
<reference evidence="12 13" key="1">
    <citation type="submission" date="2016-10" db="EMBL/GenBank/DDBJ databases">
        <authorList>
            <person name="de Groot N.N."/>
        </authorList>
    </citation>
    <scope>NUCLEOTIDE SEQUENCE [LARGE SCALE GENOMIC DNA]</scope>
    <source>
        <strain evidence="12 13">DSM 16195</strain>
    </source>
</reference>
<dbReference type="Pfam" id="PF07715">
    <property type="entry name" value="Plug"/>
    <property type="match status" value="1"/>
</dbReference>
<evidence type="ECO:0000313" key="13">
    <source>
        <dbReference type="Proteomes" id="UP000199321"/>
    </source>
</evidence>
<evidence type="ECO:0000256" key="3">
    <source>
        <dbReference type="ARBA" id="ARBA00022452"/>
    </source>
</evidence>
<evidence type="ECO:0000256" key="1">
    <source>
        <dbReference type="ARBA" id="ARBA00004571"/>
    </source>
</evidence>
<evidence type="ECO:0000256" key="5">
    <source>
        <dbReference type="ARBA" id="ARBA00022729"/>
    </source>
</evidence>
<dbReference type="PANTHER" id="PTHR30069">
    <property type="entry name" value="TONB-DEPENDENT OUTER MEMBRANE RECEPTOR"/>
    <property type="match status" value="1"/>
</dbReference>
<dbReference type="PANTHER" id="PTHR30069:SF46">
    <property type="entry name" value="OAR PROTEIN"/>
    <property type="match status" value="1"/>
</dbReference>
<dbReference type="InterPro" id="IPR036942">
    <property type="entry name" value="Beta-barrel_TonB_sf"/>
</dbReference>
<dbReference type="GO" id="GO:0044718">
    <property type="term" value="P:siderophore transmembrane transport"/>
    <property type="evidence" value="ECO:0007669"/>
    <property type="project" value="TreeGrafter"/>
</dbReference>
<evidence type="ECO:0000256" key="2">
    <source>
        <dbReference type="ARBA" id="ARBA00022448"/>
    </source>
</evidence>
<dbReference type="RefSeq" id="WP_093139737.1">
    <property type="nucleotide sequence ID" value="NZ_BMWO01000001.1"/>
</dbReference>
<protein>
    <submittedName>
        <fullName evidence="12">TonB-dependent Receptor Plug Domain</fullName>
    </submittedName>
</protein>
<evidence type="ECO:0000256" key="4">
    <source>
        <dbReference type="ARBA" id="ARBA00022692"/>
    </source>
</evidence>
<dbReference type="InterPro" id="IPR057601">
    <property type="entry name" value="Oar-like_b-barrel"/>
</dbReference>
<evidence type="ECO:0000256" key="7">
    <source>
        <dbReference type="ARBA" id="ARBA00023136"/>
    </source>
</evidence>
<sequence>MKKILISFLLCVSVAAFAQEDFTVTVTDYESNQPISELSIQLTNDARGLSFEQTTSSQGKVIFKSIPALDGYQVFFEGNDLYGPAFTEKVDVRSNQSPSIQLRLAPSLGNEQQLEEITLSNTTSAKINRRDAEVSFELKAEEIEEIPVEARDVTRVLYRLPNVTQATGFFPEAANVSINGGNPLFTSYLIDNLDNNENFLGGQRFAIPSGFVKDITVLTSNYSAEYGLTSNGIIDITTKSGTNNLTGEVFFITRPGPSIDGKSEFAQRDLSGNQVKDGFARYQAGFGVGGALVEDKTFFYLNFEHTTDVKDNLLNVPELGVSETVRGENNFEYFSAKIDQKWNSNVRSSLRANVGLVGIERQGGGLDGGATFQSAGNKQERNSLNLALKNSYTIGAISGESNIQYSRFKWGYATPNNPESPQVVVRDPLQQTIAVLGHPGYVFDENESTLQFQQKFKYYLDNHTLKAGLNFITSDHELFGGGNPNGNYTVELTQTQLEALQARNLNAGFDINDLPSDVSVVNYNVELRPTSFGKTHNISSFYVEDLWAASEDLNITFGLRYDYDNLSKGGSDKGDYNNLAPRFNFNYQLTNNSVIRGGYGIAYDKISYAIYSDALQQNTTSDDYRAQIQELVNQGILPADTDIDKVTFAGNISANVANVDYLQGPSGASLQDQREGVFSNERRILNPNGYQNPYSHQFSIGYQLQVENDKLFFVDVFHNRGEKLFRLRNLNAAATFPIDENFDASNVRSIEEADSTRPIPIVNGVGIINGQEVSGVARNVIVSETEGKSRYYAASFNYQKTKGMDNYSYRLNYTLSSLENDTEDINFRPQDANNYANEYGPSINDRRHNINGIFNYYPFKGTSVTLASLLQSGQPINRIPDASIYGTTDLNGDGSGFGDAYVGNSDRSPGESRNSDRLPWSFNFDLGVQHQFAIGTASKIEIRADIFNVFNVENLSGYSNNSTQSNQIQVGPASSGVFVQRNAGPPRQFQFGARYLF</sequence>
<keyword evidence="4" id="KW-0812">Transmembrane</keyword>
<feature type="domain" description="TonB-dependent transporter Oar-like beta-barrel" evidence="11">
    <location>
        <begin position="326"/>
        <end position="565"/>
    </location>
</feature>
<evidence type="ECO:0000259" key="11">
    <source>
        <dbReference type="Pfam" id="PF25183"/>
    </source>
</evidence>
<keyword evidence="2" id="KW-0813">Transport</keyword>
<dbReference type="STRING" id="227084.SAMN05421855_101370"/>
<dbReference type="Gene3D" id="2.170.130.10">
    <property type="entry name" value="TonB-dependent receptor, plug domain"/>
    <property type="match status" value="1"/>
</dbReference>